<keyword evidence="1" id="KW-0238">DNA-binding</keyword>
<evidence type="ECO:0000313" key="1">
    <source>
        <dbReference type="EMBL" id="MML54011.1"/>
    </source>
</evidence>
<proteinExistence type="predicted"/>
<name>A0A3R1B024_SALET</name>
<dbReference type="GO" id="GO:0003677">
    <property type="term" value="F:DNA binding"/>
    <property type="evidence" value="ECO:0007669"/>
    <property type="project" value="UniProtKB-KW"/>
</dbReference>
<gene>
    <name evidence="1" type="ORF">D7N80_11925</name>
</gene>
<reference evidence="1" key="1">
    <citation type="submission" date="2018-09" db="EMBL/GenBank/DDBJ databases">
        <authorList>
            <person name="Ashton P.M."/>
            <person name="Dallman T."/>
            <person name="Nair S."/>
            <person name="De Pinna E."/>
            <person name="Peters T."/>
            <person name="Grant K."/>
        </authorList>
    </citation>
    <scope>NUCLEOTIDE SEQUENCE [LARGE SCALE GENOMIC DNA]</scope>
    <source>
        <strain evidence="1">598938</strain>
    </source>
</reference>
<dbReference type="Proteomes" id="UP000885348">
    <property type="component" value="Unassembled WGS sequence"/>
</dbReference>
<accession>A0A3R1B024</accession>
<protein>
    <submittedName>
        <fullName evidence="1">DNA-binding protein</fullName>
    </submittedName>
</protein>
<organism evidence="1">
    <name type="scientific">Salmonella enterica I</name>
    <dbReference type="NCBI Taxonomy" id="59201"/>
    <lineage>
        <taxon>Bacteria</taxon>
        <taxon>Pseudomonadati</taxon>
        <taxon>Pseudomonadota</taxon>
        <taxon>Gammaproteobacteria</taxon>
        <taxon>Enterobacterales</taxon>
        <taxon>Enterobacteriaceae</taxon>
        <taxon>Salmonella</taxon>
    </lineage>
</organism>
<dbReference type="NCBIfam" id="TIGR04111">
    <property type="entry name" value="BcepMu_gp16"/>
    <property type="match status" value="1"/>
</dbReference>
<dbReference type="EMBL" id="RVVJ01000012">
    <property type="protein sequence ID" value="MML54011.1"/>
    <property type="molecule type" value="Genomic_DNA"/>
</dbReference>
<dbReference type="InterPro" id="IPR026365">
    <property type="entry name" value="BcepMu_gp16"/>
</dbReference>
<sequence>MTPEQVKQSFRQEGKTVTSWALENNFPRNLVYSVLNGRCKANYGKAYEIAVKLGIKGSNHTTSLV</sequence>
<comment type="caution">
    <text evidence="1">The sequence shown here is derived from an EMBL/GenBank/DDBJ whole genome shotgun (WGS) entry which is preliminary data.</text>
</comment>
<dbReference type="AlphaFoldDB" id="A0A3R1B024"/>